<evidence type="ECO:0000313" key="2">
    <source>
        <dbReference type="Proteomes" id="UP000077684"/>
    </source>
</evidence>
<dbReference type="Proteomes" id="UP000077684">
    <property type="component" value="Unassembled WGS sequence"/>
</dbReference>
<sequence>MTSLQSTQIAHRATTPTTSRFVPIVHTRTLSLNLMGVLLEKSEQKPGGSPAYHPALSSLLAASPAFSMPSFFPVDIFHLFGMNIPSQLWEVFINPKPGDPFSLSEAQQKRFARLLSESGKYLPGSFASGLPRDPTEFSKSHYKMFESSLVFHTFFPPFLHEVGAPEQVIEMISQLEGGVR</sequence>
<evidence type="ECO:0000313" key="1">
    <source>
        <dbReference type="EMBL" id="KAE8248337.1"/>
    </source>
</evidence>
<reference evidence="1" key="1">
    <citation type="submission" date="2016-04" db="EMBL/GenBank/DDBJ databases">
        <authorList>
            <person name="Nguyen H.D."/>
            <person name="Samba Siva P."/>
            <person name="Cullis J."/>
            <person name="Levesque C.A."/>
            <person name="Hambleton S."/>
        </authorList>
    </citation>
    <scope>NUCLEOTIDE SEQUENCE</scope>
    <source>
        <strain evidence="1">DAOMC 236426</strain>
    </source>
</reference>
<proteinExistence type="predicted"/>
<gene>
    <name evidence="1" type="ORF">A4X06_0g3788</name>
</gene>
<dbReference type="EMBL" id="LWDE02000364">
    <property type="protein sequence ID" value="KAE8248337.1"/>
    <property type="molecule type" value="Genomic_DNA"/>
</dbReference>
<comment type="caution">
    <text evidence="1">The sequence shown here is derived from an EMBL/GenBank/DDBJ whole genome shotgun (WGS) entry which is preliminary data.</text>
</comment>
<protein>
    <submittedName>
        <fullName evidence="1">Uncharacterized protein</fullName>
    </submittedName>
</protein>
<reference evidence="1" key="2">
    <citation type="journal article" date="2019" name="IMA Fungus">
        <title>Genome sequencing and comparison of five Tilletia species to identify candidate genes for the detection of regulated species infecting wheat.</title>
        <authorList>
            <person name="Nguyen H.D.T."/>
            <person name="Sultana T."/>
            <person name="Kesanakurti P."/>
            <person name="Hambleton S."/>
        </authorList>
    </citation>
    <scope>NUCLEOTIDE SEQUENCE</scope>
    <source>
        <strain evidence="1">DAOMC 236426</strain>
    </source>
</reference>
<accession>A0A8X7MUZ7</accession>
<keyword evidence="2" id="KW-1185">Reference proteome</keyword>
<organism evidence="1 2">
    <name type="scientific">Tilletia controversa</name>
    <name type="common">dwarf bunt fungus</name>
    <dbReference type="NCBI Taxonomy" id="13291"/>
    <lineage>
        <taxon>Eukaryota</taxon>
        <taxon>Fungi</taxon>
        <taxon>Dikarya</taxon>
        <taxon>Basidiomycota</taxon>
        <taxon>Ustilaginomycotina</taxon>
        <taxon>Exobasidiomycetes</taxon>
        <taxon>Tilletiales</taxon>
        <taxon>Tilletiaceae</taxon>
        <taxon>Tilletia</taxon>
    </lineage>
</organism>
<dbReference type="AlphaFoldDB" id="A0A8X7MUZ7"/>
<name>A0A8X7MUZ7_9BASI</name>